<evidence type="ECO:0000313" key="2">
    <source>
        <dbReference type="Proteomes" id="UP000195437"/>
    </source>
</evidence>
<keyword evidence="2" id="KW-1185">Reference proteome</keyword>
<accession>A0A1Y0IR54</accession>
<reference evidence="2" key="1">
    <citation type="submission" date="2017-05" db="EMBL/GenBank/DDBJ databases">
        <authorList>
            <person name="Sung H."/>
        </authorList>
    </citation>
    <scope>NUCLEOTIDE SEQUENCE [LARGE SCALE GENOMIC DNA]</scope>
    <source>
        <strain evidence="2">AR23208</strain>
    </source>
</reference>
<sequence length="390" mass="45339">MEKFNDVGVQLSLFDADSQNSQRKVHSSKGASPERLQKRAREKALLLKRFATGDRTHLITKVAHILHRYPAARNSDITLQLRYWETYHPERFNAHSMFDPEKLYTFEKLTSLARARAKIQNEFGLFQATADIQRHRKNKEEFERGAQVSIKPDIPTISISCDESGKSGKGKYLVVGSIWIFDRGREDEVRDYFAKWKTRKGVAPEDEFHFTEMRKHQLDLYKDFFQEVVRLSDMMSFKAIVIDKTQLERSRHLDDVVSELHYQLVLSGLQQEIEDHRVALPRYVDFYKDADHGVDVLTLTKIEQELQLHFKVNHDDQLKLNLFDAVESHWSIFVQIADLFTGCLNRVLNEQNGSNHKDEFARFVLPLLGVDLGNILSTSNEMTKIMVLAK</sequence>
<evidence type="ECO:0000313" key="1">
    <source>
        <dbReference type="EMBL" id="ARU63001.1"/>
    </source>
</evidence>
<evidence type="ECO:0008006" key="3">
    <source>
        <dbReference type="Google" id="ProtNLM"/>
    </source>
</evidence>
<dbReference type="RefSeq" id="WP_087458348.1">
    <property type="nucleotide sequence ID" value="NZ_CP021434.1"/>
</dbReference>
<dbReference type="OrthoDB" id="8558788at2"/>
<dbReference type="Pfam" id="PF12686">
    <property type="entry name" value="DUF3800"/>
    <property type="match status" value="1"/>
</dbReference>
<dbReference type="EMBL" id="CP021434">
    <property type="protein sequence ID" value="ARU63001.1"/>
    <property type="molecule type" value="Genomic_DNA"/>
</dbReference>
<gene>
    <name evidence="1" type="ORF">CBW65_20005</name>
</gene>
<proteinExistence type="predicted"/>
<organism evidence="1 2">
    <name type="scientific">Tumebacillus avium</name>
    <dbReference type="NCBI Taxonomy" id="1903704"/>
    <lineage>
        <taxon>Bacteria</taxon>
        <taxon>Bacillati</taxon>
        <taxon>Bacillota</taxon>
        <taxon>Bacilli</taxon>
        <taxon>Bacillales</taxon>
        <taxon>Alicyclobacillaceae</taxon>
        <taxon>Tumebacillus</taxon>
    </lineage>
</organism>
<dbReference type="InterPro" id="IPR024524">
    <property type="entry name" value="DUF3800"/>
</dbReference>
<name>A0A1Y0IR54_9BACL</name>
<dbReference type="AlphaFoldDB" id="A0A1Y0IR54"/>
<protein>
    <recommendedName>
        <fullName evidence="3">DUF3800 domain-containing protein</fullName>
    </recommendedName>
</protein>
<dbReference type="KEGG" id="tum:CBW65_20005"/>
<dbReference type="Proteomes" id="UP000195437">
    <property type="component" value="Chromosome"/>
</dbReference>